<dbReference type="EMBL" id="JAPEVG010000461">
    <property type="protein sequence ID" value="KAJ8462502.1"/>
    <property type="molecule type" value="Genomic_DNA"/>
</dbReference>
<name>A0AAD7TIM4_9APHY</name>
<feature type="transmembrane region" description="Helical" evidence="1">
    <location>
        <begin position="436"/>
        <end position="459"/>
    </location>
</feature>
<reference evidence="2" key="1">
    <citation type="submission" date="2022-11" db="EMBL/GenBank/DDBJ databases">
        <title>Genome Sequence of Cubamyces cubensis.</title>
        <authorList>
            <person name="Buettner E."/>
        </authorList>
    </citation>
    <scope>NUCLEOTIDE SEQUENCE</scope>
    <source>
        <strain evidence="2">MPL-01</strain>
    </source>
</reference>
<keyword evidence="1" id="KW-1133">Transmembrane helix</keyword>
<keyword evidence="3" id="KW-1185">Reference proteome</keyword>
<sequence>MTSSFLAVPDTTMKACPDILTTNLEEKPVLEKRDADYEDDAYVSISTLANSAPPGWIMHVHPRGFIYWSNPRYKAIVDADLRIPAFLEKANQFCTHCAELDLDEDMEAHVVGGMEASFCLFVNHRQCVAGYELTNVKTRHVKDMTTNGLLRARRLYWNFIAYHPSHKPNSPHGFEEAIDALRSYYHEYLVYGGKCIAPFSKAECEELLNVLHRAKDEENSGQPATAALLGWLLKDVYSFRSADRYGQVTREEQKTYRQLLSRPPSFTPKQSPATRLFLLFLVNIPFFGIPQTYLAYVKNASEFRGHLQGLKQNWETYTLQLVKEYSDFILIATVLLSATVGLLTINDIGETCRVAAILSAFAALGSVTVGVFFVWRHQRNAHMPASFTYLHNARYSALGLSGHALLLSLPPVLLVWSLIAFTVAALAYALQDISQASTWIIFGLFVMMLLAVMAGVYTFSTIWQWQSNEGWWAGLFHWRRNKGRAESSSV</sequence>
<proteinExistence type="predicted"/>
<dbReference type="Proteomes" id="UP001215151">
    <property type="component" value="Unassembled WGS sequence"/>
</dbReference>
<evidence type="ECO:0000313" key="3">
    <source>
        <dbReference type="Proteomes" id="UP001215151"/>
    </source>
</evidence>
<feature type="transmembrane region" description="Helical" evidence="1">
    <location>
        <begin position="354"/>
        <end position="375"/>
    </location>
</feature>
<feature type="transmembrane region" description="Helical" evidence="1">
    <location>
        <begin position="328"/>
        <end position="348"/>
    </location>
</feature>
<keyword evidence="1" id="KW-0472">Membrane</keyword>
<keyword evidence="1" id="KW-0812">Transmembrane</keyword>
<evidence type="ECO:0000256" key="1">
    <source>
        <dbReference type="SAM" id="Phobius"/>
    </source>
</evidence>
<gene>
    <name evidence="2" type="ORF">ONZ51_g10866</name>
</gene>
<comment type="caution">
    <text evidence="2">The sequence shown here is derived from an EMBL/GenBank/DDBJ whole genome shotgun (WGS) entry which is preliminary data.</text>
</comment>
<protein>
    <submittedName>
        <fullName evidence="2">Uncharacterized protein</fullName>
    </submittedName>
</protein>
<feature type="transmembrane region" description="Helical" evidence="1">
    <location>
        <begin position="404"/>
        <end position="430"/>
    </location>
</feature>
<organism evidence="2 3">
    <name type="scientific">Trametes cubensis</name>
    <dbReference type="NCBI Taxonomy" id="1111947"/>
    <lineage>
        <taxon>Eukaryota</taxon>
        <taxon>Fungi</taxon>
        <taxon>Dikarya</taxon>
        <taxon>Basidiomycota</taxon>
        <taxon>Agaricomycotina</taxon>
        <taxon>Agaricomycetes</taxon>
        <taxon>Polyporales</taxon>
        <taxon>Polyporaceae</taxon>
        <taxon>Trametes</taxon>
    </lineage>
</organism>
<feature type="transmembrane region" description="Helical" evidence="1">
    <location>
        <begin position="276"/>
        <end position="296"/>
    </location>
</feature>
<evidence type="ECO:0000313" key="2">
    <source>
        <dbReference type="EMBL" id="KAJ8462502.1"/>
    </source>
</evidence>
<accession>A0AAD7TIM4</accession>
<dbReference type="AlphaFoldDB" id="A0AAD7TIM4"/>